<accession>A0A1L7I6N0</accession>
<dbReference type="Proteomes" id="UP000186230">
    <property type="component" value="Chromosome"/>
</dbReference>
<evidence type="ECO:0000313" key="2">
    <source>
        <dbReference type="Proteomes" id="UP000186230"/>
    </source>
</evidence>
<reference evidence="1 2" key="1">
    <citation type="submission" date="2016-07" db="EMBL/GenBank/DDBJ databases">
        <title>Multi-omics approach to identify versatile polysaccharide utilization systems of a marine flavobacterium Gramella flava.</title>
        <authorList>
            <person name="Tang K."/>
        </authorList>
    </citation>
    <scope>NUCLEOTIDE SEQUENCE [LARGE SCALE GENOMIC DNA]</scope>
    <source>
        <strain evidence="1 2">JLT2011</strain>
    </source>
</reference>
<dbReference type="EMBL" id="CP016359">
    <property type="protein sequence ID" value="APU69269.1"/>
    <property type="molecule type" value="Genomic_DNA"/>
</dbReference>
<keyword evidence="2" id="KW-1185">Reference proteome</keyword>
<sequence>MVIIDNYGKRKAAEKSAAFFNIVQWEIFIPFLLTLPDS</sequence>
<dbReference type="KEGG" id="gfl:GRFL_2545"/>
<protein>
    <submittedName>
        <fullName evidence="1">Uncharacterized protein</fullName>
    </submittedName>
</protein>
<name>A0A1L7I6N0_9FLAO</name>
<proteinExistence type="predicted"/>
<gene>
    <name evidence="1" type="ORF">GRFL_2545</name>
</gene>
<dbReference type="STRING" id="1229726.GRFL_2545"/>
<organism evidence="1 2">
    <name type="scientific">Christiangramia flava JLT2011</name>
    <dbReference type="NCBI Taxonomy" id="1229726"/>
    <lineage>
        <taxon>Bacteria</taxon>
        <taxon>Pseudomonadati</taxon>
        <taxon>Bacteroidota</taxon>
        <taxon>Flavobacteriia</taxon>
        <taxon>Flavobacteriales</taxon>
        <taxon>Flavobacteriaceae</taxon>
        <taxon>Christiangramia</taxon>
    </lineage>
</organism>
<evidence type="ECO:0000313" key="1">
    <source>
        <dbReference type="EMBL" id="APU69269.1"/>
    </source>
</evidence>
<dbReference type="AlphaFoldDB" id="A0A1L7I6N0"/>